<dbReference type="OMA" id="CERINGN"/>
<keyword evidence="6 7" id="KW-0472">Membrane</keyword>
<feature type="transmembrane region" description="Helical" evidence="7">
    <location>
        <begin position="944"/>
        <end position="962"/>
    </location>
</feature>
<protein>
    <recommendedName>
        <fullName evidence="8">Reverse transcriptase zinc-binding domain-containing protein</fullName>
    </recommendedName>
</protein>
<dbReference type="AlphaFoldDB" id="A0A835A307"/>
<evidence type="ECO:0000313" key="10">
    <source>
        <dbReference type="Proteomes" id="UP000655225"/>
    </source>
</evidence>
<comment type="caution">
    <text evidence="9">The sequence shown here is derived from an EMBL/GenBank/DDBJ whole genome shotgun (WGS) entry which is preliminary data.</text>
</comment>
<feature type="transmembrane region" description="Helical" evidence="7">
    <location>
        <begin position="917"/>
        <end position="938"/>
    </location>
</feature>
<name>A0A835A307_TETSI</name>
<accession>A0A835A307</accession>
<dbReference type="InterPro" id="IPR026960">
    <property type="entry name" value="RVT-Znf"/>
</dbReference>
<dbReference type="OrthoDB" id="817163at2759"/>
<evidence type="ECO:0000256" key="6">
    <source>
        <dbReference type="ARBA" id="ARBA00023136"/>
    </source>
</evidence>
<feature type="transmembrane region" description="Helical" evidence="7">
    <location>
        <begin position="889"/>
        <end position="912"/>
    </location>
</feature>
<keyword evidence="3" id="KW-0813">Transport</keyword>
<keyword evidence="10" id="KW-1185">Reference proteome</keyword>
<dbReference type="GO" id="GO:0015211">
    <property type="term" value="F:purine nucleoside transmembrane transporter activity"/>
    <property type="evidence" value="ECO:0007669"/>
    <property type="project" value="InterPro"/>
</dbReference>
<comment type="subcellular location">
    <subcellularLocation>
        <location evidence="1">Membrane</location>
        <topology evidence="1">Multi-pass membrane protein</topology>
    </subcellularLocation>
</comment>
<dbReference type="PANTHER" id="PTHR31376:SF17">
    <property type="entry name" value="PURINE PERMEASE 21-RELATED"/>
    <property type="match status" value="1"/>
</dbReference>
<feature type="transmembrane region" description="Helical" evidence="7">
    <location>
        <begin position="851"/>
        <end position="869"/>
    </location>
</feature>
<feature type="transmembrane region" description="Helical" evidence="7">
    <location>
        <begin position="752"/>
        <end position="771"/>
    </location>
</feature>
<feature type="transmembrane region" description="Helical" evidence="7">
    <location>
        <begin position="811"/>
        <end position="830"/>
    </location>
</feature>
<dbReference type="InterPro" id="IPR030182">
    <property type="entry name" value="PUP_plant"/>
</dbReference>
<organism evidence="9 10">
    <name type="scientific">Tetracentron sinense</name>
    <name type="common">Spur-leaf</name>
    <dbReference type="NCBI Taxonomy" id="13715"/>
    <lineage>
        <taxon>Eukaryota</taxon>
        <taxon>Viridiplantae</taxon>
        <taxon>Streptophyta</taxon>
        <taxon>Embryophyta</taxon>
        <taxon>Tracheophyta</taxon>
        <taxon>Spermatophyta</taxon>
        <taxon>Magnoliopsida</taxon>
        <taxon>Trochodendrales</taxon>
        <taxon>Trochodendraceae</taxon>
        <taxon>Tetracentron</taxon>
    </lineage>
</organism>
<evidence type="ECO:0000256" key="7">
    <source>
        <dbReference type="SAM" id="Phobius"/>
    </source>
</evidence>
<evidence type="ECO:0000256" key="2">
    <source>
        <dbReference type="ARBA" id="ARBA00006213"/>
    </source>
</evidence>
<dbReference type="EMBL" id="JABCRI010000001">
    <property type="protein sequence ID" value="KAF8413601.1"/>
    <property type="molecule type" value="Genomic_DNA"/>
</dbReference>
<evidence type="ECO:0000256" key="5">
    <source>
        <dbReference type="ARBA" id="ARBA00022989"/>
    </source>
</evidence>
<feature type="domain" description="Reverse transcriptase zinc-binding" evidence="8">
    <location>
        <begin position="481"/>
        <end position="566"/>
    </location>
</feature>
<evidence type="ECO:0000256" key="1">
    <source>
        <dbReference type="ARBA" id="ARBA00004141"/>
    </source>
</evidence>
<dbReference type="Proteomes" id="UP000655225">
    <property type="component" value="Unassembled WGS sequence"/>
</dbReference>
<dbReference type="GO" id="GO:0005345">
    <property type="term" value="F:purine nucleobase transmembrane transporter activity"/>
    <property type="evidence" value="ECO:0007669"/>
    <property type="project" value="UniProtKB-ARBA"/>
</dbReference>
<sequence>MVDGDKNSKFFHAVVNQRRRNNFISSMTLVDGTILSTPEQVHQGAVCYFQEILSGAEVSEVGDLSPLLDKVIADEDNFFLCNEPMELEVKEALLSIPKHSSPGPDGFGSGFFSSCWELVKDDVVEAAKEFFSGNFESGKIKAFSHPLGAPLISHLLYADDLLIFLNGEKRSLRRLIEVLGCYERWSGQLINKEKSALFFSDHITQGRRVGLKRLTGFVEGKFPVVYLGVPLVVGRLKVRDLEPLVTKIRNKVAGWKYKLLSQGGRLTLLGHVLSSMSMHLLAVLNIPKAVHHKIDSILSTFFWGVSAGHPKRKWRSWSHLCKPTNEGGLNLRNSLEVQRALHMKFVWHLMSGDSLWNKFFQAKYVKKGHVALASDNSSRFWKSVMGVLPEVLENVRLMVKEGKGSFWYDRWLSSGPLSLHPNVDITPSLCIKDLWVENSWDRDKLVELVGSVKTEEIVQTIAAGRNGEDVLVWMPSKDGKFSSASAWDRIRVRAPQAPEMKWIWHGLLPKRVSVCVWKSRYDCLPVDENICRVGIQLASKCGCCVFGQGESRDHVLSSSEFAGKMWALAEEALGISVVPHSWWSRVFQWWSYAKTSTTRGTLIGILPCVITWRLWLRRCKARMEGIQETVEGVWLAVKACLRNISGCMKNHGEVSSVDMAMLAALEVTNDLSFSISHQFREWNMVADFLARSGEGGCSRRYEDYDMLPKELKGIIRLESFVVMGEAQELQPHIIGVNMMYTYGIFNLPVSTYSLICSTQLAFTALFSFFLNSQKFTPFIINSVVLVTISAILLIVQPNSADTMGTSNKKDAVGFLCTVGASAGYSLLLSLMQLSFQKVLKRETFNVVLEMIIYRSLIATSVSALGLFASGEWKSLAEEMEKFGPGKLSYVMTLVWTAVAWQVCSIGSVGLIFEASSLFSNVITTVALPVIPILAVIFFHDKMDGLKVVSMLLAIWGFVSYIYQHYLDDSKSKAAKANVNEDLDTSNKKRPQLMDI</sequence>
<evidence type="ECO:0000259" key="8">
    <source>
        <dbReference type="Pfam" id="PF13966"/>
    </source>
</evidence>
<dbReference type="Pfam" id="PF13966">
    <property type="entry name" value="zf-RVT"/>
    <property type="match status" value="1"/>
</dbReference>
<evidence type="ECO:0000256" key="4">
    <source>
        <dbReference type="ARBA" id="ARBA00022692"/>
    </source>
</evidence>
<keyword evidence="5 7" id="KW-1133">Transmembrane helix</keyword>
<proteinExistence type="inferred from homology"/>
<dbReference type="PANTHER" id="PTHR31376">
    <property type="entry name" value="OS09G0467300 PROTEIN-RELATED"/>
    <property type="match status" value="1"/>
</dbReference>
<gene>
    <name evidence="9" type="ORF">HHK36_001593</name>
</gene>
<dbReference type="Pfam" id="PF16913">
    <property type="entry name" value="PUNUT"/>
    <property type="match status" value="1"/>
</dbReference>
<dbReference type="SUPFAM" id="SSF103481">
    <property type="entry name" value="Multidrug resistance efflux transporter EmrE"/>
    <property type="match status" value="1"/>
</dbReference>
<evidence type="ECO:0000313" key="9">
    <source>
        <dbReference type="EMBL" id="KAF8413601.1"/>
    </source>
</evidence>
<feature type="transmembrane region" description="Helical" evidence="7">
    <location>
        <begin position="778"/>
        <end position="799"/>
    </location>
</feature>
<evidence type="ECO:0000256" key="3">
    <source>
        <dbReference type="ARBA" id="ARBA00022448"/>
    </source>
</evidence>
<keyword evidence="4 7" id="KW-0812">Transmembrane</keyword>
<dbReference type="GO" id="GO:0016020">
    <property type="term" value="C:membrane"/>
    <property type="evidence" value="ECO:0007669"/>
    <property type="project" value="UniProtKB-SubCell"/>
</dbReference>
<reference evidence="9 10" key="1">
    <citation type="submission" date="2020-04" db="EMBL/GenBank/DDBJ databases">
        <title>Plant Genome Project.</title>
        <authorList>
            <person name="Zhang R.-G."/>
        </authorList>
    </citation>
    <scope>NUCLEOTIDE SEQUENCE [LARGE SCALE GENOMIC DNA]</scope>
    <source>
        <strain evidence="9">YNK0</strain>
        <tissue evidence="9">Leaf</tissue>
    </source>
</reference>
<comment type="similarity">
    <text evidence="2">Belongs to the purine permeases (TC 2.A.7.14) family.</text>
</comment>
<dbReference type="InterPro" id="IPR037185">
    <property type="entry name" value="EmrE-like"/>
</dbReference>